<evidence type="ECO:0000313" key="3">
    <source>
        <dbReference type="Proteomes" id="UP000596660"/>
    </source>
</evidence>
<proteinExistence type="predicted"/>
<accession>A0A803N4E9</accession>
<keyword evidence="3" id="KW-1185">Reference proteome</keyword>
<evidence type="ECO:0000256" key="1">
    <source>
        <dbReference type="SAM" id="MobiDB-lite"/>
    </source>
</evidence>
<feature type="compositionally biased region" description="Low complexity" evidence="1">
    <location>
        <begin position="70"/>
        <end position="105"/>
    </location>
</feature>
<sequence>MVGLNVMRPDNQVLLTGNGGPRPSEAYEHIAETNGNSNKLMVLDEGDEIELTLSLGPTTYNPTRRKNGKSESGQSISSSSTGSSQTRKTSPKNNTNNRSSVTTTTWGGFPQGSGIEPGFSNSQQNNNPPWLYQALSLKLT</sequence>
<protein>
    <submittedName>
        <fullName evidence="2">Uncharacterized protein</fullName>
    </submittedName>
</protein>
<feature type="region of interest" description="Disordered" evidence="1">
    <location>
        <begin position="53"/>
        <end position="128"/>
    </location>
</feature>
<feature type="compositionally biased region" description="Polar residues" evidence="1">
    <location>
        <begin position="119"/>
        <end position="128"/>
    </location>
</feature>
<evidence type="ECO:0000313" key="2">
    <source>
        <dbReference type="EnsemblPlants" id="AUR62040265-RA:cds"/>
    </source>
</evidence>
<reference evidence="2" key="1">
    <citation type="journal article" date="2017" name="Nature">
        <title>The genome of Chenopodium quinoa.</title>
        <authorList>
            <person name="Jarvis D.E."/>
            <person name="Ho Y.S."/>
            <person name="Lightfoot D.J."/>
            <person name="Schmoeckel S.M."/>
            <person name="Li B."/>
            <person name="Borm T.J.A."/>
            <person name="Ohyanagi H."/>
            <person name="Mineta K."/>
            <person name="Michell C.T."/>
            <person name="Saber N."/>
            <person name="Kharbatia N.M."/>
            <person name="Rupper R.R."/>
            <person name="Sharp A.R."/>
            <person name="Dally N."/>
            <person name="Boughton B.A."/>
            <person name="Woo Y.H."/>
            <person name="Gao G."/>
            <person name="Schijlen E.G.W.M."/>
            <person name="Guo X."/>
            <person name="Momin A.A."/>
            <person name="Negrao S."/>
            <person name="Al-Babili S."/>
            <person name="Gehring C."/>
            <person name="Roessner U."/>
            <person name="Jung C."/>
            <person name="Murphy K."/>
            <person name="Arold S.T."/>
            <person name="Gojobori T."/>
            <person name="van der Linden C.G."/>
            <person name="van Loo E.N."/>
            <person name="Jellen E.N."/>
            <person name="Maughan P.J."/>
            <person name="Tester M."/>
        </authorList>
    </citation>
    <scope>NUCLEOTIDE SEQUENCE [LARGE SCALE GENOMIC DNA]</scope>
    <source>
        <strain evidence="2">cv. PI 614886</strain>
    </source>
</reference>
<organism evidence="2 3">
    <name type="scientific">Chenopodium quinoa</name>
    <name type="common">Quinoa</name>
    <dbReference type="NCBI Taxonomy" id="63459"/>
    <lineage>
        <taxon>Eukaryota</taxon>
        <taxon>Viridiplantae</taxon>
        <taxon>Streptophyta</taxon>
        <taxon>Embryophyta</taxon>
        <taxon>Tracheophyta</taxon>
        <taxon>Spermatophyta</taxon>
        <taxon>Magnoliopsida</taxon>
        <taxon>eudicotyledons</taxon>
        <taxon>Gunneridae</taxon>
        <taxon>Pentapetalae</taxon>
        <taxon>Caryophyllales</taxon>
        <taxon>Chenopodiaceae</taxon>
        <taxon>Chenopodioideae</taxon>
        <taxon>Atripliceae</taxon>
        <taxon>Chenopodium</taxon>
    </lineage>
</organism>
<dbReference type="EnsemblPlants" id="AUR62040265-RA">
    <property type="protein sequence ID" value="AUR62040265-RA:cds"/>
    <property type="gene ID" value="AUR62040265"/>
</dbReference>
<dbReference type="AlphaFoldDB" id="A0A803N4E9"/>
<name>A0A803N4E9_CHEQI</name>
<dbReference type="Gramene" id="AUR62040265-RA">
    <property type="protein sequence ID" value="AUR62040265-RA:cds"/>
    <property type="gene ID" value="AUR62040265"/>
</dbReference>
<dbReference type="Proteomes" id="UP000596660">
    <property type="component" value="Unplaced"/>
</dbReference>
<reference evidence="2" key="2">
    <citation type="submission" date="2021-03" db="UniProtKB">
        <authorList>
            <consortium name="EnsemblPlants"/>
        </authorList>
    </citation>
    <scope>IDENTIFICATION</scope>
</reference>
<feature type="region of interest" description="Disordered" evidence="1">
    <location>
        <begin position="1"/>
        <end position="25"/>
    </location>
</feature>